<comment type="caution">
    <text evidence="2">The sequence shown here is derived from an EMBL/GenBank/DDBJ whole genome shotgun (WGS) entry which is preliminary data.</text>
</comment>
<dbReference type="OrthoDB" id="166547at2"/>
<proteinExistence type="predicted"/>
<keyword evidence="1" id="KW-1133">Transmembrane helix</keyword>
<dbReference type="InterPro" id="IPR018687">
    <property type="entry name" value="DUF2177_membr"/>
</dbReference>
<name>A0A0D6MH39_9PROT</name>
<evidence type="ECO:0000256" key="1">
    <source>
        <dbReference type="SAM" id="Phobius"/>
    </source>
</evidence>
<dbReference type="RefSeq" id="WP_048846071.1">
    <property type="nucleotide sequence ID" value="NZ_BALE01000002.1"/>
</dbReference>
<reference evidence="2 3" key="1">
    <citation type="submission" date="2012-10" db="EMBL/GenBank/DDBJ databases">
        <title>Genome sequencing of Tanticharoenia sakaeratensis NBRC 103193.</title>
        <authorList>
            <person name="Azuma Y."/>
            <person name="Hadano H."/>
            <person name="Hirakawa H."/>
            <person name="Matsushita K."/>
        </authorList>
    </citation>
    <scope>NUCLEOTIDE SEQUENCE [LARGE SCALE GENOMIC DNA]</scope>
    <source>
        <strain evidence="2 3">NBRC 103193</strain>
    </source>
</reference>
<dbReference type="STRING" id="1231623.Tasa_002_045"/>
<dbReference type="Proteomes" id="UP000032679">
    <property type="component" value="Unassembled WGS sequence"/>
</dbReference>
<keyword evidence="1" id="KW-0472">Membrane</keyword>
<dbReference type="EMBL" id="BALE01000002">
    <property type="protein sequence ID" value="GAN52765.1"/>
    <property type="molecule type" value="Genomic_DNA"/>
</dbReference>
<gene>
    <name evidence="2" type="ORF">Tasa_002_045</name>
</gene>
<accession>A0A0D6MH39</accession>
<feature type="transmembrane region" description="Helical" evidence="1">
    <location>
        <begin position="48"/>
        <end position="67"/>
    </location>
</feature>
<evidence type="ECO:0000313" key="3">
    <source>
        <dbReference type="Proteomes" id="UP000032679"/>
    </source>
</evidence>
<organism evidence="2 3">
    <name type="scientific">Tanticharoenia sakaeratensis NBRC 103193</name>
    <dbReference type="NCBI Taxonomy" id="1231623"/>
    <lineage>
        <taxon>Bacteria</taxon>
        <taxon>Pseudomonadati</taxon>
        <taxon>Pseudomonadota</taxon>
        <taxon>Alphaproteobacteria</taxon>
        <taxon>Acetobacterales</taxon>
        <taxon>Acetobacteraceae</taxon>
        <taxon>Tanticharoenia</taxon>
    </lineage>
</organism>
<keyword evidence="1" id="KW-0812">Transmembrane</keyword>
<evidence type="ECO:0008006" key="4">
    <source>
        <dbReference type="Google" id="ProtNLM"/>
    </source>
</evidence>
<dbReference type="Pfam" id="PF09945">
    <property type="entry name" value="DUF2177"/>
    <property type="match status" value="1"/>
</dbReference>
<feature type="transmembrane region" description="Helical" evidence="1">
    <location>
        <begin position="112"/>
        <end position="133"/>
    </location>
</feature>
<keyword evidence="3" id="KW-1185">Reference proteome</keyword>
<dbReference type="AlphaFoldDB" id="A0A0D6MH39"/>
<feature type="transmembrane region" description="Helical" evidence="1">
    <location>
        <begin position="7"/>
        <end position="28"/>
    </location>
</feature>
<feature type="transmembrane region" description="Helical" evidence="1">
    <location>
        <begin position="74"/>
        <end position="92"/>
    </location>
</feature>
<protein>
    <recommendedName>
        <fullName evidence="4">Transmembrane protein</fullName>
    </recommendedName>
</protein>
<sequence>MPLSLRTLSVYICTLAVMLALDAVFLGLVAMPHFKATLGGILNDRPRLAPAIAFYVIYAMGLVVFAGLPHEGRWSAMAAYAAAFGFVAYATYDLTNYATLRPWTGSLVAMDLIWGTTASTLATLGGAWIGGWLSRAVGG</sequence>
<evidence type="ECO:0000313" key="2">
    <source>
        <dbReference type="EMBL" id="GAN52765.1"/>
    </source>
</evidence>